<gene>
    <name evidence="1" type="ORF">ABIG07_000051</name>
</gene>
<name>A0ABV4FHQ2_9BRAD</name>
<organism evidence="1 2">
    <name type="scientific">Bradyrhizobium ottawaense</name>
    <dbReference type="NCBI Taxonomy" id="931866"/>
    <lineage>
        <taxon>Bacteria</taxon>
        <taxon>Pseudomonadati</taxon>
        <taxon>Pseudomonadota</taxon>
        <taxon>Alphaproteobacteria</taxon>
        <taxon>Hyphomicrobiales</taxon>
        <taxon>Nitrobacteraceae</taxon>
        <taxon>Bradyrhizobium</taxon>
    </lineage>
</organism>
<accession>A0ABV4FHQ2</accession>
<proteinExistence type="predicted"/>
<dbReference type="RefSeq" id="WP_038975233.1">
    <property type="nucleotide sequence ID" value="NZ_JBGBZG010000001.1"/>
</dbReference>
<keyword evidence="2" id="KW-1185">Reference proteome</keyword>
<evidence type="ECO:0000313" key="2">
    <source>
        <dbReference type="Proteomes" id="UP001565369"/>
    </source>
</evidence>
<sequence length="64" mass="6999">MITQLYSAITAGKNAALLGWDDFMKLLLAWMNGVHTGVAENDFKALQSSREQTNIIANGAFLQV</sequence>
<reference evidence="1 2" key="1">
    <citation type="submission" date="2024-07" db="EMBL/GenBank/DDBJ databases">
        <title>Genomic Encyclopedia of Type Strains, Phase V (KMG-V): Genome sequencing to study the core and pangenomes of soil and plant-associated prokaryotes.</title>
        <authorList>
            <person name="Whitman W."/>
        </authorList>
    </citation>
    <scope>NUCLEOTIDE SEQUENCE [LARGE SCALE GENOMIC DNA]</scope>
    <source>
        <strain evidence="1 2">USDA 152</strain>
    </source>
</reference>
<protein>
    <submittedName>
        <fullName evidence="1">Uncharacterized protein</fullName>
    </submittedName>
</protein>
<comment type="caution">
    <text evidence="1">The sequence shown here is derived from an EMBL/GenBank/DDBJ whole genome shotgun (WGS) entry which is preliminary data.</text>
</comment>
<dbReference type="EMBL" id="JBGBZJ010000001">
    <property type="protein sequence ID" value="MEY9451103.1"/>
    <property type="molecule type" value="Genomic_DNA"/>
</dbReference>
<evidence type="ECO:0000313" key="1">
    <source>
        <dbReference type="EMBL" id="MEY9451103.1"/>
    </source>
</evidence>
<dbReference type="Proteomes" id="UP001565369">
    <property type="component" value="Unassembled WGS sequence"/>
</dbReference>